<feature type="domain" description="GST C-terminal" evidence="2">
    <location>
        <begin position="91"/>
        <end position="218"/>
    </location>
</feature>
<protein>
    <submittedName>
        <fullName evidence="3">Glutathione S-transferase family protein</fullName>
    </submittedName>
</protein>
<dbReference type="RefSeq" id="WP_126024900.1">
    <property type="nucleotide sequence ID" value="NZ_RXFT01000015.1"/>
</dbReference>
<proteinExistence type="predicted"/>
<gene>
    <name evidence="3" type="ORF">EJP67_27435</name>
</gene>
<evidence type="ECO:0000313" key="4">
    <source>
        <dbReference type="Proteomes" id="UP000281118"/>
    </source>
</evidence>
<dbReference type="PROSITE" id="PS50405">
    <property type="entry name" value="GST_CTER"/>
    <property type="match status" value="1"/>
</dbReference>
<feature type="domain" description="GST N-terminal" evidence="1">
    <location>
        <begin position="1"/>
        <end position="86"/>
    </location>
</feature>
<dbReference type="GO" id="GO:0016740">
    <property type="term" value="F:transferase activity"/>
    <property type="evidence" value="ECO:0007669"/>
    <property type="project" value="UniProtKB-KW"/>
</dbReference>
<keyword evidence="3" id="KW-0808">Transferase</keyword>
<dbReference type="Pfam" id="PF13417">
    <property type="entry name" value="GST_N_3"/>
    <property type="match status" value="1"/>
</dbReference>
<organism evidence="3 4">
    <name type="scientific">Variovorax guangxiensis</name>
    <dbReference type="NCBI Taxonomy" id="1775474"/>
    <lineage>
        <taxon>Bacteria</taxon>
        <taxon>Pseudomonadati</taxon>
        <taxon>Pseudomonadota</taxon>
        <taxon>Betaproteobacteria</taxon>
        <taxon>Burkholderiales</taxon>
        <taxon>Comamonadaceae</taxon>
        <taxon>Variovorax</taxon>
    </lineage>
</organism>
<dbReference type="Proteomes" id="UP000281118">
    <property type="component" value="Unassembled WGS sequence"/>
</dbReference>
<name>A0A3S0XIF6_9BURK</name>
<evidence type="ECO:0000259" key="1">
    <source>
        <dbReference type="PROSITE" id="PS50404"/>
    </source>
</evidence>
<dbReference type="Gene3D" id="3.40.30.10">
    <property type="entry name" value="Glutaredoxin"/>
    <property type="match status" value="1"/>
</dbReference>
<dbReference type="InterPro" id="IPR036282">
    <property type="entry name" value="Glutathione-S-Trfase_C_sf"/>
</dbReference>
<dbReference type="InterPro" id="IPR010987">
    <property type="entry name" value="Glutathione-S-Trfase_C-like"/>
</dbReference>
<dbReference type="InterPro" id="IPR004045">
    <property type="entry name" value="Glutathione_S-Trfase_N"/>
</dbReference>
<dbReference type="PANTHER" id="PTHR44051:SF8">
    <property type="entry name" value="GLUTATHIONE S-TRANSFERASE GSTA"/>
    <property type="match status" value="1"/>
</dbReference>
<dbReference type="PROSITE" id="PS50404">
    <property type="entry name" value="GST_NTER"/>
    <property type="match status" value="1"/>
</dbReference>
<evidence type="ECO:0000313" key="3">
    <source>
        <dbReference type="EMBL" id="RUR70796.1"/>
    </source>
</evidence>
<dbReference type="OrthoDB" id="9797500at2"/>
<dbReference type="SUPFAM" id="SSF52833">
    <property type="entry name" value="Thioredoxin-like"/>
    <property type="match status" value="1"/>
</dbReference>
<dbReference type="CDD" id="cd00570">
    <property type="entry name" value="GST_N_family"/>
    <property type="match status" value="1"/>
</dbReference>
<dbReference type="InterPro" id="IPR036249">
    <property type="entry name" value="Thioredoxin-like_sf"/>
</dbReference>
<dbReference type="Gene3D" id="1.20.1050.10">
    <property type="match status" value="1"/>
</dbReference>
<dbReference type="AlphaFoldDB" id="A0A3S0XIF6"/>
<accession>A0A3S0XIF6</accession>
<dbReference type="EMBL" id="RXFT01000015">
    <property type="protein sequence ID" value="RUR70796.1"/>
    <property type="molecule type" value="Genomic_DNA"/>
</dbReference>
<dbReference type="SUPFAM" id="SSF47616">
    <property type="entry name" value="GST C-terminal domain-like"/>
    <property type="match status" value="1"/>
</dbReference>
<reference evidence="3 4" key="1">
    <citation type="submission" date="2018-12" db="EMBL/GenBank/DDBJ databases">
        <title>The genome sequences of Variovorax guangxiensis DSM 27352.</title>
        <authorList>
            <person name="Gao J."/>
            <person name="Sun J."/>
        </authorList>
    </citation>
    <scope>NUCLEOTIDE SEQUENCE [LARGE SCALE GENOMIC DNA]</scope>
    <source>
        <strain evidence="3 4">DSM 27352</strain>
    </source>
</reference>
<evidence type="ECO:0000259" key="2">
    <source>
        <dbReference type="PROSITE" id="PS50405"/>
    </source>
</evidence>
<dbReference type="PANTHER" id="PTHR44051">
    <property type="entry name" value="GLUTATHIONE S-TRANSFERASE-RELATED"/>
    <property type="match status" value="1"/>
</dbReference>
<dbReference type="SFLD" id="SFLDG00358">
    <property type="entry name" value="Main_(cytGST)"/>
    <property type="match status" value="1"/>
</dbReference>
<sequence>MTTRIYSGPLSMFGAKVEIAAREKGVPFELIMVPFIEGDHYEPKHPEVLRVNPVKQQVPVLVDDEVSLFDSTQIFEYLEDRYPSPALWPEGIADRARARQLEQKSDEVFFPNVIKLFGLQEAMQSAPAIAACAGCARFYEEMEGLLATREYLAGPYSFADIAFYMACVFADRKGAGMTEATPRLLAWRTRVGDRPAVRASVDPMMRFLASQGRGVPAFLQR</sequence>
<comment type="caution">
    <text evidence="3">The sequence shown here is derived from an EMBL/GenBank/DDBJ whole genome shotgun (WGS) entry which is preliminary data.</text>
</comment>
<dbReference type="InterPro" id="IPR040079">
    <property type="entry name" value="Glutathione_S-Trfase"/>
</dbReference>
<dbReference type="SFLD" id="SFLDS00019">
    <property type="entry name" value="Glutathione_Transferase_(cytos"/>
    <property type="match status" value="1"/>
</dbReference>